<feature type="active site" description="Proton donor" evidence="1">
    <location>
        <position position="416"/>
    </location>
</feature>
<dbReference type="PROSITE" id="PS51257">
    <property type="entry name" value="PROKAR_LIPOPROTEIN"/>
    <property type="match status" value="1"/>
</dbReference>
<dbReference type="PANTHER" id="PTHR45726">
    <property type="entry name" value="LEUKOTRIENE A-4 HYDROLASE"/>
    <property type="match status" value="1"/>
</dbReference>
<dbReference type="EMBL" id="DXHS01000015">
    <property type="protein sequence ID" value="HIW01898.1"/>
    <property type="molecule type" value="Genomic_DNA"/>
</dbReference>
<dbReference type="CDD" id="cd09604">
    <property type="entry name" value="M1_APN_like"/>
    <property type="match status" value="1"/>
</dbReference>
<accession>A0A9D1PZ03</accession>
<name>A0A9D1PZ03_9FIRM</name>
<feature type="binding site" evidence="2">
    <location>
        <position position="350"/>
    </location>
    <ligand>
        <name>Zn(2+)</name>
        <dbReference type="ChEBI" id="CHEBI:29105"/>
        <note>catalytic</note>
    </ligand>
</feature>
<organism evidence="5 6">
    <name type="scientific">Candidatus Protoclostridium stercorigallinarum</name>
    <dbReference type="NCBI Taxonomy" id="2838741"/>
    <lineage>
        <taxon>Bacteria</taxon>
        <taxon>Bacillati</taxon>
        <taxon>Bacillota</taxon>
        <taxon>Clostridia</taxon>
        <taxon>Candidatus Protoclostridium</taxon>
    </lineage>
</organism>
<feature type="binding site" evidence="2">
    <location>
        <position position="331"/>
    </location>
    <ligand>
        <name>Zn(2+)</name>
        <dbReference type="ChEBI" id="CHEBI:29105"/>
        <note>catalytic</note>
    </ligand>
</feature>
<dbReference type="PANTHER" id="PTHR45726:SF3">
    <property type="entry name" value="LEUKOTRIENE A-4 HYDROLASE"/>
    <property type="match status" value="1"/>
</dbReference>
<comment type="cofactor">
    <cofactor evidence="2">
        <name>Zn(2+)</name>
        <dbReference type="ChEBI" id="CHEBI:29105"/>
    </cofactor>
    <text evidence="2">Binds 1 zinc ion per subunit.</text>
</comment>
<feature type="domain" description="Peptidase M1 membrane alanine aminopeptidase" evidence="4">
    <location>
        <begin position="275"/>
        <end position="475"/>
    </location>
</feature>
<dbReference type="AlphaFoldDB" id="A0A9D1PZ03"/>
<reference evidence="5" key="1">
    <citation type="journal article" date="2021" name="PeerJ">
        <title>Extensive microbial diversity within the chicken gut microbiome revealed by metagenomics and culture.</title>
        <authorList>
            <person name="Gilroy R."/>
            <person name="Ravi A."/>
            <person name="Getino M."/>
            <person name="Pursley I."/>
            <person name="Horton D.L."/>
            <person name="Alikhan N.F."/>
            <person name="Baker D."/>
            <person name="Gharbi K."/>
            <person name="Hall N."/>
            <person name="Watson M."/>
            <person name="Adriaenssens E.M."/>
            <person name="Foster-Nyarko E."/>
            <person name="Jarju S."/>
            <person name="Secka A."/>
            <person name="Antonio M."/>
            <person name="Oren A."/>
            <person name="Chaudhuri R.R."/>
            <person name="La Ragione R."/>
            <person name="Hildebrand F."/>
            <person name="Pallen M.J."/>
        </authorList>
    </citation>
    <scope>NUCLEOTIDE SEQUENCE</scope>
    <source>
        <strain evidence="5">12435</strain>
    </source>
</reference>
<feature type="active site" description="Proton acceptor" evidence="1">
    <location>
        <position position="328"/>
    </location>
</feature>
<dbReference type="InterPro" id="IPR027268">
    <property type="entry name" value="Peptidase_M4/M1_CTD_sf"/>
</dbReference>
<gene>
    <name evidence="5" type="ORF">H9892_00945</name>
</gene>
<evidence type="ECO:0000256" key="2">
    <source>
        <dbReference type="PIRSR" id="PIRSR634015-3"/>
    </source>
</evidence>
<protein>
    <submittedName>
        <fullName evidence="5">M1 family metallopeptidase</fullName>
    </submittedName>
</protein>
<dbReference type="GO" id="GO:0008270">
    <property type="term" value="F:zinc ion binding"/>
    <property type="evidence" value="ECO:0007669"/>
    <property type="project" value="InterPro"/>
</dbReference>
<feature type="chain" id="PRO_5039499100" evidence="3">
    <location>
        <begin position="25"/>
        <end position="483"/>
    </location>
</feature>
<dbReference type="Pfam" id="PF01433">
    <property type="entry name" value="Peptidase_M1"/>
    <property type="match status" value="1"/>
</dbReference>
<proteinExistence type="predicted"/>
<keyword evidence="3" id="KW-0732">Signal</keyword>
<dbReference type="InterPro" id="IPR014782">
    <property type="entry name" value="Peptidase_M1_dom"/>
</dbReference>
<dbReference type="Proteomes" id="UP000823990">
    <property type="component" value="Unassembled WGS sequence"/>
</dbReference>
<dbReference type="Gene3D" id="1.10.390.10">
    <property type="entry name" value="Neutral Protease Domain 2"/>
    <property type="match status" value="1"/>
</dbReference>
<evidence type="ECO:0000256" key="3">
    <source>
        <dbReference type="SAM" id="SignalP"/>
    </source>
</evidence>
<evidence type="ECO:0000259" key="4">
    <source>
        <dbReference type="Pfam" id="PF01433"/>
    </source>
</evidence>
<dbReference type="SUPFAM" id="SSF55486">
    <property type="entry name" value="Metalloproteases ('zincins'), catalytic domain"/>
    <property type="match status" value="1"/>
</dbReference>
<feature type="signal peptide" evidence="3">
    <location>
        <begin position="1"/>
        <end position="24"/>
    </location>
</feature>
<feature type="binding site" evidence="2">
    <location>
        <position position="327"/>
    </location>
    <ligand>
        <name>Zn(2+)</name>
        <dbReference type="ChEBI" id="CHEBI:29105"/>
        <note>catalytic</note>
    </ligand>
</feature>
<dbReference type="InterPro" id="IPR034015">
    <property type="entry name" value="M1_LTA4H"/>
</dbReference>
<reference evidence="5" key="2">
    <citation type="submission" date="2021-04" db="EMBL/GenBank/DDBJ databases">
        <authorList>
            <person name="Gilroy R."/>
        </authorList>
    </citation>
    <scope>NUCLEOTIDE SEQUENCE</scope>
    <source>
        <strain evidence="5">12435</strain>
    </source>
</reference>
<comment type="caution">
    <text evidence="5">The sequence shown here is derived from an EMBL/GenBank/DDBJ whole genome shotgun (WGS) entry which is preliminary data.</text>
</comment>
<sequence length="483" mass="52830">MKKLCIAAAAVLLCLGACAFTACAGEEEDRTAYDIDAVFDAKTMTVTADMSVHYVNEGEGELNDLYFRLYPSAYREGANYAPVWSSDVSDAYPHGVSYGGITISSVTYGGEECAWEIGGEDEDVLMITGLSLLPGASADVEMSFTLDIPETRNRFGHYDGKLNLGNWYPIAAVREDGAWRTDPYMSYGDPFYSHTADYDVTFSVPTGWEVAGTGSIAAAVDGERTVYTFTADNVRDFAICASEKYSCTEGKAGDVTVRFYGTAPQAEAGLPVAVDAVETFSELFGEYPYDTLSVVVTPFIEGGMEYPSLVMISDSLGEEMMKEAIIHETAHQWWYAAVGNDQINEPWLDEGLAEYSTTLFYEHNPEYGVDISDRVADAMQSYVLFSEVNADVENMGVMDRALGEYSTPTEYAFHAYVKGELMLDSLRHLLGDDAFFEALRSYYAGYSGKTADAACLIAEFEKSSGMSLTGYFKSWLSGAADIN</sequence>
<keyword evidence="2" id="KW-0862">Zinc</keyword>
<evidence type="ECO:0000256" key="1">
    <source>
        <dbReference type="PIRSR" id="PIRSR634015-1"/>
    </source>
</evidence>
<dbReference type="GO" id="GO:0008237">
    <property type="term" value="F:metallopeptidase activity"/>
    <property type="evidence" value="ECO:0007669"/>
    <property type="project" value="InterPro"/>
</dbReference>
<evidence type="ECO:0000313" key="6">
    <source>
        <dbReference type="Proteomes" id="UP000823990"/>
    </source>
</evidence>
<keyword evidence="2" id="KW-0479">Metal-binding</keyword>
<evidence type="ECO:0000313" key="5">
    <source>
        <dbReference type="EMBL" id="HIW01898.1"/>
    </source>
</evidence>